<feature type="compositionally biased region" description="Low complexity" evidence="1">
    <location>
        <begin position="63"/>
        <end position="74"/>
    </location>
</feature>
<name>A0A2T5M309_9EURO</name>
<evidence type="ECO:0000256" key="1">
    <source>
        <dbReference type="SAM" id="MobiDB-lite"/>
    </source>
</evidence>
<dbReference type="RefSeq" id="XP_040754309.1">
    <property type="nucleotide sequence ID" value="XM_040896743.1"/>
</dbReference>
<dbReference type="GeneID" id="63813625"/>
<accession>A0A2T5M309</accession>
<proteinExistence type="predicted"/>
<comment type="caution">
    <text evidence="3">The sequence shown here is derived from an EMBL/GenBank/DDBJ whole genome shotgun (WGS) entry which is preliminary data.</text>
</comment>
<feature type="transmembrane region" description="Helical" evidence="2">
    <location>
        <begin position="199"/>
        <end position="223"/>
    </location>
</feature>
<organism evidence="3 4">
    <name type="scientific">Aspergillus ochraceoroseus IBT 24754</name>
    <dbReference type="NCBI Taxonomy" id="1392256"/>
    <lineage>
        <taxon>Eukaryota</taxon>
        <taxon>Fungi</taxon>
        <taxon>Dikarya</taxon>
        <taxon>Ascomycota</taxon>
        <taxon>Pezizomycotina</taxon>
        <taxon>Eurotiomycetes</taxon>
        <taxon>Eurotiomycetidae</taxon>
        <taxon>Eurotiales</taxon>
        <taxon>Aspergillaceae</taxon>
        <taxon>Aspergillus</taxon>
        <taxon>Aspergillus subgen. Nidulantes</taxon>
    </lineage>
</organism>
<feature type="region of interest" description="Disordered" evidence="1">
    <location>
        <begin position="59"/>
        <end position="92"/>
    </location>
</feature>
<protein>
    <submittedName>
        <fullName evidence="3">Uncharacterized protein</fullName>
    </submittedName>
</protein>
<feature type="compositionally biased region" description="Basic and acidic residues" evidence="1">
    <location>
        <begin position="75"/>
        <end position="87"/>
    </location>
</feature>
<dbReference type="EMBL" id="MSFN02000002">
    <property type="protein sequence ID" value="PTU22917.1"/>
    <property type="molecule type" value="Genomic_DNA"/>
</dbReference>
<evidence type="ECO:0000256" key="2">
    <source>
        <dbReference type="SAM" id="Phobius"/>
    </source>
</evidence>
<evidence type="ECO:0000313" key="4">
    <source>
        <dbReference type="Proteomes" id="UP000244073"/>
    </source>
</evidence>
<dbReference type="VEuPathDB" id="FungiDB:P175DRAFT_0499468"/>
<gene>
    <name evidence="3" type="ORF">P175DRAFT_0499468</name>
</gene>
<keyword evidence="2" id="KW-0472">Membrane</keyword>
<dbReference type="Proteomes" id="UP000244073">
    <property type="component" value="Unassembled WGS sequence"/>
</dbReference>
<sequence length="311" mass="33526">MAETAAMGDTAVCSPTFSIFSPFIPTLIKQRLPPLAYSLYPSERSAASRSTLFATAETPRPFSVGSRSSAPSSDDSFHDISDDDARGSNHSPDAMGVVLANYEMDSGLRWNRVTPALNLLRHAGYEAQQPRCDARLVRVLYLNAVTYLLTALPEDLTSEEAATLRRSLPEKVKASLPVSSGSGVASPQSPRTPSYLHRLLASSIVCFCLLLQFLMPFVKMLLVHLYQYERSYRVTERVTAMALSVADHISKGSVTFGSTVVNMYDGQPGVAAAVSAASWWVEGIAGGIYEGVGEGMTILGFSGPPFDGEDK</sequence>
<dbReference type="AlphaFoldDB" id="A0A2T5M309"/>
<evidence type="ECO:0000313" key="3">
    <source>
        <dbReference type="EMBL" id="PTU22917.1"/>
    </source>
</evidence>
<dbReference type="OrthoDB" id="190201at2759"/>
<keyword evidence="2" id="KW-0812">Transmembrane</keyword>
<keyword evidence="2" id="KW-1133">Transmembrane helix</keyword>
<reference evidence="3 4" key="1">
    <citation type="journal article" date="2018" name="Proc. Natl. Acad. Sci. U.S.A.">
        <title>Linking secondary metabolites to gene clusters through genome sequencing of six diverse Aspergillus species.</title>
        <authorList>
            <person name="Kaerboelling I."/>
            <person name="Vesth T.C."/>
            <person name="Frisvad J.C."/>
            <person name="Nybo J.L."/>
            <person name="Theobald S."/>
            <person name="Kuo A."/>
            <person name="Bowyer P."/>
            <person name="Matsuda Y."/>
            <person name="Mondo S."/>
            <person name="Lyhne E.K."/>
            <person name="Kogle M.E."/>
            <person name="Clum A."/>
            <person name="Lipzen A."/>
            <person name="Salamov A."/>
            <person name="Ngan C.Y."/>
            <person name="Daum C."/>
            <person name="Chiniquy J."/>
            <person name="Barry K."/>
            <person name="LaButti K."/>
            <person name="Haridas S."/>
            <person name="Simmons B.A."/>
            <person name="Magnuson J.K."/>
            <person name="Mortensen U.H."/>
            <person name="Larsen T.O."/>
            <person name="Grigoriev I.V."/>
            <person name="Baker S.E."/>
            <person name="Andersen M.R."/>
        </authorList>
    </citation>
    <scope>NUCLEOTIDE SEQUENCE [LARGE SCALE GENOMIC DNA]</scope>
    <source>
        <strain evidence="3 4">IBT 24754</strain>
    </source>
</reference>